<keyword evidence="9" id="KW-1185">Reference proteome</keyword>
<dbReference type="InterPro" id="IPR029062">
    <property type="entry name" value="Class_I_gatase-like"/>
</dbReference>
<organism evidence="8 9">
    <name type="scientific">Malassezia vespertilionis</name>
    <dbReference type="NCBI Taxonomy" id="2020962"/>
    <lineage>
        <taxon>Eukaryota</taxon>
        <taxon>Fungi</taxon>
        <taxon>Dikarya</taxon>
        <taxon>Basidiomycota</taxon>
        <taxon>Ustilaginomycotina</taxon>
        <taxon>Malasseziomycetes</taxon>
        <taxon>Malasseziales</taxon>
        <taxon>Malasseziaceae</taxon>
        <taxon>Malassezia</taxon>
    </lineage>
</organism>
<keyword evidence="3" id="KW-0813">Transport</keyword>
<keyword evidence="4" id="KW-0677">Repeat</keyword>
<name>A0A2N1JFB4_9BASI</name>
<evidence type="ECO:0000256" key="6">
    <source>
        <dbReference type="ARBA" id="ARBA00023136"/>
    </source>
</evidence>
<dbReference type="InterPro" id="IPR017105">
    <property type="entry name" value="AP3_complex_dsu"/>
</dbReference>
<keyword evidence="5" id="KW-0653">Protein transport</keyword>
<dbReference type="Gene3D" id="3.40.50.880">
    <property type="match status" value="1"/>
</dbReference>
<sequence length="1128" mass="124033">MFEKSLGTLIKGLRSQRGKDEAKYVAGVLDEIRTEIKSADMEVKGEAVLKLAYLQMLGYQVKSVSFHILEAMASQNYRIKHIGYLAAALCFADDTEVLILATNLIKKDLHSAAPLDVLVALNGLSHVINQELAQHLGDDIAKMLTHSRPAVRKRAVLVLYSAILRYPELLDRTWERLRDLLCDPDQSVVTATMNAVCELARRNPAPFVALSPQLFDILTNSSNNWLLIKVIKLFSVLAPVEPRLIRKLQRPLTDIISTTPAMSLLYECIHTAITANMLDGEQGEQLAQRCIANLGEFLEDRDQNLRYIALLALAKLVPSHPDLVAGYQDTILASIRHPDMTIRLRALDLVCQLVHRDSMRHIVEALLDAVAQDDAANARSASTALQTVFGTHAAVDANPQGMPALDAVAVAKFHAQVAENVLELGSAHDYVNVPDMSWYFDILLRMLDMVDAVHAVRVADQLIEVVARTPKLRPAACAHLEEALGAQPHHQLLRAGAWVCSEYPLYTEKPQHLAQILVQDVCDLPLSVMDTAIQGAMKLFAYWTASLSDAWDADALAQVHDETASLIARLRALSQHASPQIDQCVQESLQLLLLLQTDLTTYEKQMPRHMLTPPRRIAAGEEQDAWAEEAAAKTPVESPRALHLLLPLYFTREDEPLQVVPLEAALDVHAWVVPQSTWAAVLDVVEPAQAKAKAKAQAQKEGACATDSINLDAVHAPQHSTYSHASTRDRAAAHRDDPFYLAAKPKKSGRKKHAAQNTDDLDEIPIVQLSMADFIPATPASSSPDTQVAIAASLQPKPAIMAEEENVHARPGDTKRTISVALLVTGEPPKEVQDSLKGGYEIMFRDMFATALASIPRFDWHPKMSLQIQAFNVVLGEFPEIEELDEGKWDVVVITGSRTSVLKEDEVWIHVLSRYITHLVDEHPLVRIVGIGFGHQLIVRIYGGSVVEDRANGEYGVADIQLTPEGIEMLSPIDKKTTWRLEQVHSDSVVEAPKPVDDDEWILLGSSAKCKYQGFVLRYPTHAPPLPHLVNTSSYIAFDVDDVATGAAGPMPIRSAHILTLQGHPELNAELTKAELTCLCATGQMDWDARDYALAQAQSGVSDGAQTAQMLLAMLSVEPAVSDVPLDT</sequence>
<dbReference type="Pfam" id="PF01602">
    <property type="entry name" value="Adaptin_N"/>
    <property type="match status" value="1"/>
</dbReference>
<proteinExistence type="inferred from homology"/>
<evidence type="ECO:0000259" key="7">
    <source>
        <dbReference type="Pfam" id="PF01602"/>
    </source>
</evidence>
<dbReference type="Gene3D" id="1.25.10.10">
    <property type="entry name" value="Leucine-rich Repeat Variant"/>
    <property type="match status" value="1"/>
</dbReference>
<evidence type="ECO:0000256" key="5">
    <source>
        <dbReference type="ARBA" id="ARBA00022927"/>
    </source>
</evidence>
<dbReference type="InterPro" id="IPR011989">
    <property type="entry name" value="ARM-like"/>
</dbReference>
<reference evidence="8 9" key="1">
    <citation type="submission" date="2017-10" db="EMBL/GenBank/DDBJ databases">
        <title>A novel species of cold-tolerant Malassezia isolated from bats.</title>
        <authorList>
            <person name="Lorch J.M."/>
            <person name="Palmer J.M."/>
            <person name="Vanderwolf K.J."/>
            <person name="Schmidt K.Z."/>
            <person name="Verant M.L."/>
            <person name="Weller T.J."/>
            <person name="Blehert D.S."/>
        </authorList>
    </citation>
    <scope>NUCLEOTIDE SEQUENCE [LARGE SCALE GENOMIC DNA]</scope>
    <source>
        <strain evidence="8 9">NWHC:44797-103</strain>
    </source>
</reference>
<accession>A0A2N1JFB4</accession>
<dbReference type="GO" id="GO:0006623">
    <property type="term" value="P:protein targeting to vacuole"/>
    <property type="evidence" value="ECO:0007669"/>
    <property type="project" value="TreeGrafter"/>
</dbReference>
<protein>
    <submittedName>
        <fullName evidence="8">Apl5p</fullName>
    </submittedName>
</protein>
<evidence type="ECO:0000256" key="2">
    <source>
        <dbReference type="ARBA" id="ARBA00006613"/>
    </source>
</evidence>
<comment type="subcellular location">
    <subcellularLocation>
        <location evidence="1">Endomembrane system</location>
    </subcellularLocation>
</comment>
<dbReference type="SUPFAM" id="SSF52317">
    <property type="entry name" value="Class I glutamine amidotransferase-like"/>
    <property type="match status" value="1"/>
</dbReference>
<gene>
    <name evidence="8" type="primary">APL5</name>
    <name evidence="8" type="ORF">MVES_000895</name>
</gene>
<dbReference type="InterPro" id="IPR016024">
    <property type="entry name" value="ARM-type_fold"/>
</dbReference>
<dbReference type="AlphaFoldDB" id="A0A2N1JFB4"/>
<evidence type="ECO:0000256" key="4">
    <source>
        <dbReference type="ARBA" id="ARBA00022737"/>
    </source>
</evidence>
<dbReference type="PANTHER" id="PTHR22781">
    <property type="entry name" value="DELTA ADAPTIN-RELATED"/>
    <property type="match status" value="1"/>
</dbReference>
<dbReference type="STRING" id="2020962.A0A2N1JFB4"/>
<feature type="domain" description="Clathrin/coatomer adaptor adaptin-like N-terminal" evidence="7">
    <location>
        <begin position="22"/>
        <end position="541"/>
    </location>
</feature>
<dbReference type="SUPFAM" id="SSF48371">
    <property type="entry name" value="ARM repeat"/>
    <property type="match status" value="1"/>
</dbReference>
<evidence type="ECO:0000256" key="1">
    <source>
        <dbReference type="ARBA" id="ARBA00004308"/>
    </source>
</evidence>
<dbReference type="InterPro" id="IPR002553">
    <property type="entry name" value="Clathrin/coatomer_adapt-like_N"/>
</dbReference>
<comment type="similarity">
    <text evidence="2">Belongs to the adaptor complexes large subunit family.</text>
</comment>
<dbReference type="GO" id="GO:0030123">
    <property type="term" value="C:AP-3 adaptor complex"/>
    <property type="evidence" value="ECO:0007669"/>
    <property type="project" value="InterPro"/>
</dbReference>
<dbReference type="OrthoDB" id="10264595at2759"/>
<evidence type="ECO:0000256" key="3">
    <source>
        <dbReference type="ARBA" id="ARBA00022448"/>
    </source>
</evidence>
<evidence type="ECO:0000313" key="9">
    <source>
        <dbReference type="Proteomes" id="UP000232875"/>
    </source>
</evidence>
<dbReference type="Proteomes" id="UP000232875">
    <property type="component" value="Unassembled WGS sequence"/>
</dbReference>
<dbReference type="GO" id="GO:0010008">
    <property type="term" value="C:endosome membrane"/>
    <property type="evidence" value="ECO:0007669"/>
    <property type="project" value="TreeGrafter"/>
</dbReference>
<dbReference type="EMBL" id="KZ454988">
    <property type="protein sequence ID" value="PKI85241.1"/>
    <property type="molecule type" value="Genomic_DNA"/>
</dbReference>
<dbReference type="GO" id="GO:0006896">
    <property type="term" value="P:Golgi to vacuole transport"/>
    <property type="evidence" value="ECO:0007669"/>
    <property type="project" value="TreeGrafter"/>
</dbReference>
<keyword evidence="6" id="KW-0472">Membrane</keyword>
<evidence type="ECO:0000313" key="8">
    <source>
        <dbReference type="EMBL" id="PKI85241.1"/>
    </source>
</evidence>
<dbReference type="PANTHER" id="PTHR22781:SF12">
    <property type="entry name" value="AP-3 COMPLEX SUBUNIT DELTA-1"/>
    <property type="match status" value="1"/>
</dbReference>